<evidence type="ECO:0000313" key="3">
    <source>
        <dbReference type="EMBL" id="OXU27494.1"/>
    </source>
</evidence>
<keyword evidence="2" id="KW-1133">Transmembrane helix</keyword>
<keyword evidence="4" id="KW-1185">Reference proteome</keyword>
<evidence type="ECO:0000313" key="4">
    <source>
        <dbReference type="Proteomes" id="UP000215335"/>
    </source>
</evidence>
<dbReference type="EMBL" id="NNAY01000596">
    <property type="protein sequence ID" value="OXU27494.1"/>
    <property type="molecule type" value="Genomic_DNA"/>
</dbReference>
<feature type="compositionally biased region" description="Polar residues" evidence="1">
    <location>
        <begin position="24"/>
        <end position="34"/>
    </location>
</feature>
<name>A0A232F9F8_9HYME</name>
<accession>A0A232F9F8</accession>
<keyword evidence="2" id="KW-0812">Transmembrane</keyword>
<dbReference type="AlphaFoldDB" id="A0A232F9F8"/>
<evidence type="ECO:0000256" key="2">
    <source>
        <dbReference type="SAM" id="Phobius"/>
    </source>
</evidence>
<protein>
    <submittedName>
        <fullName evidence="3">Uncharacterized protein</fullName>
    </submittedName>
</protein>
<sequence length="69" mass="7385">MPPSPSPSSRSLAPFSSASSSLSEGSNQPSGEDSASIVTESCFLYDNSSIMSVMFFYGIMIILDVMVYF</sequence>
<dbReference type="Proteomes" id="UP000215335">
    <property type="component" value="Unassembled WGS sequence"/>
</dbReference>
<proteinExistence type="predicted"/>
<evidence type="ECO:0000256" key="1">
    <source>
        <dbReference type="SAM" id="MobiDB-lite"/>
    </source>
</evidence>
<feature type="region of interest" description="Disordered" evidence="1">
    <location>
        <begin position="1"/>
        <end position="34"/>
    </location>
</feature>
<keyword evidence="2" id="KW-0472">Membrane</keyword>
<gene>
    <name evidence="3" type="ORF">TSAR_001128</name>
</gene>
<reference evidence="3 4" key="1">
    <citation type="journal article" date="2017" name="Curr. Biol.">
        <title>The Evolution of Venom by Co-option of Single-Copy Genes.</title>
        <authorList>
            <person name="Martinson E.O."/>
            <person name="Mrinalini"/>
            <person name="Kelkar Y.D."/>
            <person name="Chang C.H."/>
            <person name="Werren J.H."/>
        </authorList>
    </citation>
    <scope>NUCLEOTIDE SEQUENCE [LARGE SCALE GENOMIC DNA]</scope>
    <source>
        <strain evidence="3 4">Alberta</strain>
        <tissue evidence="3">Whole body</tissue>
    </source>
</reference>
<feature type="transmembrane region" description="Helical" evidence="2">
    <location>
        <begin position="49"/>
        <end position="68"/>
    </location>
</feature>
<organism evidence="3 4">
    <name type="scientific">Trichomalopsis sarcophagae</name>
    <dbReference type="NCBI Taxonomy" id="543379"/>
    <lineage>
        <taxon>Eukaryota</taxon>
        <taxon>Metazoa</taxon>
        <taxon>Ecdysozoa</taxon>
        <taxon>Arthropoda</taxon>
        <taxon>Hexapoda</taxon>
        <taxon>Insecta</taxon>
        <taxon>Pterygota</taxon>
        <taxon>Neoptera</taxon>
        <taxon>Endopterygota</taxon>
        <taxon>Hymenoptera</taxon>
        <taxon>Apocrita</taxon>
        <taxon>Proctotrupomorpha</taxon>
        <taxon>Chalcidoidea</taxon>
        <taxon>Pteromalidae</taxon>
        <taxon>Pteromalinae</taxon>
        <taxon>Trichomalopsis</taxon>
    </lineage>
</organism>
<comment type="caution">
    <text evidence="3">The sequence shown here is derived from an EMBL/GenBank/DDBJ whole genome shotgun (WGS) entry which is preliminary data.</text>
</comment>
<feature type="compositionally biased region" description="Low complexity" evidence="1">
    <location>
        <begin position="7"/>
        <end position="23"/>
    </location>
</feature>